<protein>
    <recommendedName>
        <fullName evidence="4">DUF5134 domain-containing protein</fullName>
    </recommendedName>
</protein>
<organism evidence="2 3">
    <name type="scientific">Paenibacillus hunanensis</name>
    <dbReference type="NCBI Taxonomy" id="539262"/>
    <lineage>
        <taxon>Bacteria</taxon>
        <taxon>Bacillati</taxon>
        <taxon>Bacillota</taxon>
        <taxon>Bacilli</taxon>
        <taxon>Bacillales</taxon>
        <taxon>Paenibacillaceae</taxon>
        <taxon>Paenibacillus</taxon>
    </lineage>
</organism>
<keyword evidence="1" id="KW-0812">Transmembrane</keyword>
<evidence type="ECO:0008006" key="4">
    <source>
        <dbReference type="Google" id="ProtNLM"/>
    </source>
</evidence>
<evidence type="ECO:0000313" key="2">
    <source>
        <dbReference type="EMBL" id="MDR6243022.1"/>
    </source>
</evidence>
<evidence type="ECO:0000313" key="3">
    <source>
        <dbReference type="Proteomes" id="UP001185028"/>
    </source>
</evidence>
<keyword evidence="3" id="KW-1185">Reference proteome</keyword>
<proteinExistence type="predicted"/>
<name>A0ABU1IWG2_9BACL</name>
<feature type="transmembrane region" description="Helical" evidence="1">
    <location>
        <begin position="27"/>
        <end position="52"/>
    </location>
</feature>
<sequence length="154" mass="16839">MEKISVSSAHHGSAPFIRGRGASWGSVFSSLLPTVLLVLLHAVHMLVLPALASSMSMMSEYSMELSGMTMNEMSGMDHSMMQHMSQNANATGIPWMEIVWGAIWVVSIVSITQAVYQWWKLLRSKSVSKMNYVCAGFSTISFAVAVYSIAMLIG</sequence>
<accession>A0ABU1IWG2</accession>
<feature type="transmembrane region" description="Helical" evidence="1">
    <location>
        <begin position="131"/>
        <end position="153"/>
    </location>
</feature>
<reference evidence="2 3" key="1">
    <citation type="submission" date="2023-07" db="EMBL/GenBank/DDBJ databases">
        <title>Genomic Encyclopedia of Type Strains, Phase IV (KMG-IV): sequencing the most valuable type-strain genomes for metagenomic binning, comparative biology and taxonomic classification.</title>
        <authorList>
            <person name="Goeker M."/>
        </authorList>
    </citation>
    <scope>NUCLEOTIDE SEQUENCE [LARGE SCALE GENOMIC DNA]</scope>
    <source>
        <strain evidence="2 3">DSM 22170</strain>
    </source>
</reference>
<dbReference type="RefSeq" id="WP_188775514.1">
    <property type="nucleotide sequence ID" value="NZ_BMMB01000004.1"/>
</dbReference>
<comment type="caution">
    <text evidence="2">The sequence shown here is derived from an EMBL/GenBank/DDBJ whole genome shotgun (WGS) entry which is preliminary data.</text>
</comment>
<feature type="transmembrane region" description="Helical" evidence="1">
    <location>
        <begin position="98"/>
        <end position="119"/>
    </location>
</feature>
<keyword evidence="1" id="KW-1133">Transmembrane helix</keyword>
<gene>
    <name evidence="2" type="ORF">JOC58_000907</name>
</gene>
<evidence type="ECO:0000256" key="1">
    <source>
        <dbReference type="SAM" id="Phobius"/>
    </source>
</evidence>
<keyword evidence="1" id="KW-0472">Membrane</keyword>
<dbReference type="Proteomes" id="UP001185028">
    <property type="component" value="Unassembled WGS sequence"/>
</dbReference>
<dbReference type="EMBL" id="JAVDQH010000003">
    <property type="protein sequence ID" value="MDR6243022.1"/>
    <property type="molecule type" value="Genomic_DNA"/>
</dbReference>